<keyword evidence="3" id="KW-0804">Transcription</keyword>
<comment type="caution">
    <text evidence="5">The sequence shown here is derived from an EMBL/GenBank/DDBJ whole genome shotgun (WGS) entry which is preliminary data.</text>
</comment>
<proteinExistence type="predicted"/>
<dbReference type="SUPFAM" id="SSF47413">
    <property type="entry name" value="lambda repressor-like DNA-binding domains"/>
    <property type="match status" value="1"/>
</dbReference>
<keyword evidence="6" id="KW-1185">Reference proteome</keyword>
<dbReference type="SMART" id="SM00354">
    <property type="entry name" value="HTH_LACI"/>
    <property type="match status" value="1"/>
</dbReference>
<dbReference type="GO" id="GO:0003700">
    <property type="term" value="F:DNA-binding transcription factor activity"/>
    <property type="evidence" value="ECO:0007669"/>
    <property type="project" value="TreeGrafter"/>
</dbReference>
<sequence length="332" mass="35478">MTTMSDVAAAAGVSVMTVSNVLNGRPKVGPETRVRVLEAVERLGYEVNLTAKRLRSGRTGAIGLIVPRFDHPYFGELAAKLAVALTAVGRHLAVEQSNASAEGELAALSHARLATYDAVLLSVVGLHYDDVDRLRSAVPVVLLGEQDMPPRYDHIQLDNEGGAHRATAHLLERGARNLLIAAGGDEGFPSMTTARTAGWRRAQLEAGLEPRPDGVIELAAYEAAVAREAVRARLEVDPSVDGIFAITDQVAFGVMAGVRDAGLRVPQDVQVVGFDNLALGEQLAPALTTIDPTHDWVVEHAMDLLERRIAGEEFPPQHLVSPAPLVIRGSTR</sequence>
<dbReference type="GO" id="GO:0000976">
    <property type="term" value="F:transcription cis-regulatory region binding"/>
    <property type="evidence" value="ECO:0007669"/>
    <property type="project" value="TreeGrafter"/>
</dbReference>
<organism evidence="5 6">
    <name type="scientific">Diaminobutyricimonas aerilata</name>
    <dbReference type="NCBI Taxonomy" id="1162967"/>
    <lineage>
        <taxon>Bacteria</taxon>
        <taxon>Bacillati</taxon>
        <taxon>Actinomycetota</taxon>
        <taxon>Actinomycetes</taxon>
        <taxon>Micrococcales</taxon>
        <taxon>Microbacteriaceae</taxon>
        <taxon>Diaminobutyricimonas</taxon>
    </lineage>
</organism>
<dbReference type="InterPro" id="IPR046335">
    <property type="entry name" value="LacI/GalR-like_sensor"/>
</dbReference>
<dbReference type="EMBL" id="PGFF01000001">
    <property type="protein sequence ID" value="PJJ72428.1"/>
    <property type="molecule type" value="Genomic_DNA"/>
</dbReference>
<dbReference type="Pfam" id="PF13377">
    <property type="entry name" value="Peripla_BP_3"/>
    <property type="match status" value="1"/>
</dbReference>
<evidence type="ECO:0000313" key="5">
    <source>
        <dbReference type="EMBL" id="PJJ72428.1"/>
    </source>
</evidence>
<accession>A0A2M9CKK6</accession>
<evidence type="ECO:0000256" key="3">
    <source>
        <dbReference type="ARBA" id="ARBA00023163"/>
    </source>
</evidence>
<dbReference type="Pfam" id="PF00356">
    <property type="entry name" value="LacI"/>
    <property type="match status" value="1"/>
</dbReference>
<name>A0A2M9CKK6_9MICO</name>
<evidence type="ECO:0000259" key="4">
    <source>
        <dbReference type="PROSITE" id="PS50932"/>
    </source>
</evidence>
<evidence type="ECO:0000256" key="1">
    <source>
        <dbReference type="ARBA" id="ARBA00023015"/>
    </source>
</evidence>
<dbReference type="PANTHER" id="PTHR30146">
    <property type="entry name" value="LACI-RELATED TRANSCRIPTIONAL REPRESSOR"/>
    <property type="match status" value="1"/>
</dbReference>
<keyword evidence="1" id="KW-0805">Transcription regulation</keyword>
<dbReference type="CDD" id="cd06267">
    <property type="entry name" value="PBP1_LacI_sugar_binding-like"/>
    <property type="match status" value="1"/>
</dbReference>
<dbReference type="CDD" id="cd01392">
    <property type="entry name" value="HTH_LacI"/>
    <property type="match status" value="1"/>
</dbReference>
<evidence type="ECO:0000313" key="6">
    <source>
        <dbReference type="Proteomes" id="UP000228758"/>
    </source>
</evidence>
<protein>
    <submittedName>
        <fullName evidence="5">DNA-binding LacI/PurR family transcriptional regulator</fullName>
    </submittedName>
</protein>
<dbReference type="Gene3D" id="1.10.260.40">
    <property type="entry name" value="lambda repressor-like DNA-binding domains"/>
    <property type="match status" value="1"/>
</dbReference>
<feature type="domain" description="HTH lacI-type" evidence="4">
    <location>
        <begin position="2"/>
        <end position="56"/>
    </location>
</feature>
<evidence type="ECO:0000256" key="2">
    <source>
        <dbReference type="ARBA" id="ARBA00023125"/>
    </source>
</evidence>
<dbReference type="SUPFAM" id="SSF53822">
    <property type="entry name" value="Periplasmic binding protein-like I"/>
    <property type="match status" value="1"/>
</dbReference>
<dbReference type="PROSITE" id="PS50932">
    <property type="entry name" value="HTH_LACI_2"/>
    <property type="match status" value="1"/>
</dbReference>
<dbReference type="Gene3D" id="3.40.50.2300">
    <property type="match status" value="2"/>
</dbReference>
<dbReference type="InterPro" id="IPR010982">
    <property type="entry name" value="Lambda_DNA-bd_dom_sf"/>
</dbReference>
<dbReference type="PANTHER" id="PTHR30146:SF109">
    <property type="entry name" value="HTH-TYPE TRANSCRIPTIONAL REGULATOR GALS"/>
    <property type="match status" value="1"/>
</dbReference>
<dbReference type="PROSITE" id="PS00356">
    <property type="entry name" value="HTH_LACI_1"/>
    <property type="match status" value="1"/>
</dbReference>
<gene>
    <name evidence="5" type="ORF">CLV46_1999</name>
</gene>
<dbReference type="InterPro" id="IPR028082">
    <property type="entry name" value="Peripla_BP_I"/>
</dbReference>
<reference evidence="5 6" key="1">
    <citation type="submission" date="2017-11" db="EMBL/GenBank/DDBJ databases">
        <title>Genomic Encyclopedia of Archaeal and Bacterial Type Strains, Phase II (KMG-II): From Individual Species to Whole Genera.</title>
        <authorList>
            <person name="Goeker M."/>
        </authorList>
    </citation>
    <scope>NUCLEOTIDE SEQUENCE [LARGE SCALE GENOMIC DNA]</scope>
    <source>
        <strain evidence="5 6">DSM 27393</strain>
    </source>
</reference>
<dbReference type="Proteomes" id="UP000228758">
    <property type="component" value="Unassembled WGS sequence"/>
</dbReference>
<dbReference type="AlphaFoldDB" id="A0A2M9CKK6"/>
<keyword evidence="2 5" id="KW-0238">DNA-binding</keyword>
<dbReference type="InterPro" id="IPR000843">
    <property type="entry name" value="HTH_LacI"/>
</dbReference>